<evidence type="ECO:0000256" key="10">
    <source>
        <dbReference type="ARBA" id="ARBA00023594"/>
    </source>
</evidence>
<evidence type="ECO:0000256" key="6">
    <source>
        <dbReference type="ARBA" id="ARBA00022806"/>
    </source>
</evidence>
<reference evidence="14" key="1">
    <citation type="submission" date="2022-03" db="EMBL/GenBank/DDBJ databases">
        <authorList>
            <person name="Martin C."/>
        </authorList>
    </citation>
    <scope>NUCLEOTIDE SEQUENCE</scope>
</reference>
<keyword evidence="4" id="KW-0863">Zinc-finger</keyword>
<name>A0A8J1T727_OWEFU</name>
<dbReference type="PROSITE" id="PS50158">
    <property type="entry name" value="ZF_CCHC"/>
    <property type="match status" value="1"/>
</dbReference>
<keyword evidence="8" id="KW-0067">ATP-binding</keyword>
<dbReference type="InterPro" id="IPR036875">
    <property type="entry name" value="Znf_CCHC_sf"/>
</dbReference>
<evidence type="ECO:0000256" key="12">
    <source>
        <dbReference type="SAM" id="Coils"/>
    </source>
</evidence>
<dbReference type="EC" id="3.6.4.13" evidence="1"/>
<keyword evidence="7" id="KW-0862">Zinc</keyword>
<dbReference type="InterPro" id="IPR014001">
    <property type="entry name" value="Helicase_ATP-bd"/>
</dbReference>
<evidence type="ECO:0000256" key="13">
    <source>
        <dbReference type="SAM" id="MobiDB-lite"/>
    </source>
</evidence>
<evidence type="ECO:0000256" key="11">
    <source>
        <dbReference type="ARBA" id="ARBA00047984"/>
    </source>
</evidence>
<gene>
    <name evidence="14" type="ORF">OFUS_LOCUS10144</name>
</gene>
<evidence type="ECO:0000256" key="2">
    <source>
        <dbReference type="ARBA" id="ARBA00022723"/>
    </source>
</evidence>
<dbReference type="InterPro" id="IPR014014">
    <property type="entry name" value="RNA_helicase_DEAD_Q_motif"/>
</dbReference>
<dbReference type="InterPro" id="IPR001650">
    <property type="entry name" value="Helicase_C-like"/>
</dbReference>
<dbReference type="SMART" id="SM00343">
    <property type="entry name" value="ZnF_C2HC"/>
    <property type="match status" value="1"/>
</dbReference>
<dbReference type="PROSITE" id="PS51192">
    <property type="entry name" value="HELICASE_ATP_BIND_1"/>
    <property type="match status" value="1"/>
</dbReference>
<keyword evidence="9" id="KW-0694">RNA-binding</keyword>
<organism evidence="14 15">
    <name type="scientific">Owenia fusiformis</name>
    <name type="common">Polychaete worm</name>
    <dbReference type="NCBI Taxonomy" id="6347"/>
    <lineage>
        <taxon>Eukaryota</taxon>
        <taxon>Metazoa</taxon>
        <taxon>Spiralia</taxon>
        <taxon>Lophotrochozoa</taxon>
        <taxon>Annelida</taxon>
        <taxon>Polychaeta</taxon>
        <taxon>Sedentaria</taxon>
        <taxon>Canalipalpata</taxon>
        <taxon>Sabellida</taxon>
        <taxon>Oweniida</taxon>
        <taxon>Oweniidae</taxon>
        <taxon>Owenia</taxon>
    </lineage>
</organism>
<keyword evidence="6" id="KW-0347">Helicase</keyword>
<dbReference type="Pfam" id="PF00270">
    <property type="entry name" value="DEAD"/>
    <property type="match status" value="1"/>
</dbReference>
<dbReference type="GO" id="GO:0005524">
    <property type="term" value="F:ATP binding"/>
    <property type="evidence" value="ECO:0007669"/>
    <property type="project" value="UniProtKB-KW"/>
</dbReference>
<evidence type="ECO:0000313" key="14">
    <source>
        <dbReference type="EMBL" id="CAH1783863.1"/>
    </source>
</evidence>
<dbReference type="GO" id="GO:0003723">
    <property type="term" value="F:RNA binding"/>
    <property type="evidence" value="ECO:0007669"/>
    <property type="project" value="UniProtKB-KW"/>
</dbReference>
<dbReference type="GO" id="GO:0008270">
    <property type="term" value="F:zinc ion binding"/>
    <property type="evidence" value="ECO:0007669"/>
    <property type="project" value="UniProtKB-KW"/>
</dbReference>
<dbReference type="FunFam" id="3.40.50.300:FF:000657">
    <property type="entry name" value="Probable ATP-dependent RNA helicase DDX41"/>
    <property type="match status" value="1"/>
</dbReference>
<keyword evidence="5" id="KW-0378">Hydrolase</keyword>
<dbReference type="FunFam" id="3.40.50.300:FF:000449">
    <property type="entry name" value="Probable ATP-dependent RNA helicase DDX41"/>
    <property type="match status" value="1"/>
</dbReference>
<comment type="similarity">
    <text evidence="10">Belongs to the DEAD box helicase family. DDX41 subfamily.</text>
</comment>
<accession>A0A8J1T727</accession>
<feature type="region of interest" description="Disordered" evidence="13">
    <location>
        <begin position="45"/>
        <end position="94"/>
    </location>
</feature>
<protein>
    <recommendedName>
        <fullName evidence="1">RNA helicase</fullName>
        <ecNumber evidence="1">3.6.4.13</ecNumber>
    </recommendedName>
</protein>
<evidence type="ECO:0000256" key="1">
    <source>
        <dbReference type="ARBA" id="ARBA00012552"/>
    </source>
</evidence>
<dbReference type="SMART" id="SM00487">
    <property type="entry name" value="DEXDc"/>
    <property type="match status" value="1"/>
</dbReference>
<dbReference type="CDD" id="cd17951">
    <property type="entry name" value="DEADc_DDX41"/>
    <property type="match status" value="1"/>
</dbReference>
<dbReference type="GO" id="GO:0003724">
    <property type="term" value="F:RNA helicase activity"/>
    <property type="evidence" value="ECO:0007669"/>
    <property type="project" value="UniProtKB-EC"/>
</dbReference>
<feature type="compositionally biased region" description="Basic residues" evidence="13">
    <location>
        <begin position="1"/>
        <end position="11"/>
    </location>
</feature>
<keyword evidence="12" id="KW-0175">Coiled coil</keyword>
<dbReference type="PROSITE" id="PS51194">
    <property type="entry name" value="HELICASE_CTER"/>
    <property type="match status" value="1"/>
</dbReference>
<dbReference type="Proteomes" id="UP000749559">
    <property type="component" value="Unassembled WGS sequence"/>
</dbReference>
<dbReference type="PANTHER" id="PTHR47958">
    <property type="entry name" value="ATP-DEPENDENT RNA HELICASE DBP3"/>
    <property type="match status" value="1"/>
</dbReference>
<evidence type="ECO:0000256" key="9">
    <source>
        <dbReference type="ARBA" id="ARBA00022884"/>
    </source>
</evidence>
<dbReference type="SUPFAM" id="SSF57756">
    <property type="entry name" value="Retrovirus zinc finger-like domains"/>
    <property type="match status" value="1"/>
</dbReference>
<dbReference type="GO" id="GO:0000398">
    <property type="term" value="P:mRNA splicing, via spliceosome"/>
    <property type="evidence" value="ECO:0007669"/>
    <property type="project" value="InterPro"/>
</dbReference>
<evidence type="ECO:0000313" key="15">
    <source>
        <dbReference type="Proteomes" id="UP000749559"/>
    </source>
</evidence>
<proteinExistence type="inferred from homology"/>
<comment type="caution">
    <text evidence="14">The sequence shown here is derived from an EMBL/GenBank/DDBJ whole genome shotgun (WGS) entry which is preliminary data.</text>
</comment>
<keyword evidence="2" id="KW-0479">Metal-binding</keyword>
<dbReference type="GO" id="GO:0016787">
    <property type="term" value="F:hydrolase activity"/>
    <property type="evidence" value="ECO:0007669"/>
    <property type="project" value="UniProtKB-KW"/>
</dbReference>
<dbReference type="InterPro" id="IPR044113">
    <property type="entry name" value="DEADc_DDX41"/>
</dbReference>
<dbReference type="CDD" id="cd18787">
    <property type="entry name" value="SF2_C_DEAD"/>
    <property type="match status" value="1"/>
</dbReference>
<evidence type="ECO:0000256" key="5">
    <source>
        <dbReference type="ARBA" id="ARBA00022801"/>
    </source>
</evidence>
<sequence length="631" mass="70688">MASKDRRKRHHEEKDSESDDEYVPYVPLKQRRKEQLVKLGAKLGRANLLKLEEERHASSGNDTPGSNRGSGGGGGEESDNEDDEDSQIGPSAGMSLLDQHSKLKEKFEAKKETAKEKQLKEEMKILESVVEAKALKGVSELAKGIEYTDSIKTGWRPPRFILQLPEEYHDKVREKYQILAEGENVPPPIKSFQSMKLPKPVLNALKKKGILKPSPIQMQGIPTILTGRDIIGIAYTGSGKTLVFSLPILMFCMEQEKRMPFVRNEGPYGLIVCPSRELARQTNDFLQFMFTQCSQEGMPSLRSMLCIGGQPVKEQLDVVKRGVHIMIATPGRLMDMLNKKMLNLDVCRYLCLDEADRMIDMGFEEDVRTIFSYFKGQRQTLLFSATMPKKIQNFARSALVRPVTINVGRAGAASLDVTQEVEYVKTEAKVVHILDCLQKTAPPVLIFAEKKQDVDAIHEYLLLKGVEAVAIHGGKDQEDRVRSIDQFRSKAKDVLVATDVASKGLDFAEIKHVINYDMPEDIENYVHRIGRTGRQGKHGIATTFINKAIDESILLDLKHLLIEAKQNVPPFLMQLESENEKYLNIGGEVGCSYCGGLGHRITDCPKLEAMRSKEAAGIGRKDYLANSSADW</sequence>
<dbReference type="GO" id="GO:0005737">
    <property type="term" value="C:cytoplasm"/>
    <property type="evidence" value="ECO:0007669"/>
    <property type="project" value="UniProtKB-ARBA"/>
</dbReference>
<dbReference type="InterPro" id="IPR001878">
    <property type="entry name" value="Znf_CCHC"/>
</dbReference>
<keyword evidence="3" id="KW-0547">Nucleotide-binding</keyword>
<dbReference type="Pfam" id="PF00271">
    <property type="entry name" value="Helicase_C"/>
    <property type="match status" value="1"/>
</dbReference>
<feature type="compositionally biased region" description="Acidic residues" evidence="13">
    <location>
        <begin position="76"/>
        <end position="86"/>
    </location>
</feature>
<dbReference type="PROSITE" id="PS51195">
    <property type="entry name" value="Q_MOTIF"/>
    <property type="match status" value="1"/>
</dbReference>
<feature type="region of interest" description="Disordered" evidence="13">
    <location>
        <begin position="1"/>
        <end position="31"/>
    </location>
</feature>
<dbReference type="GO" id="GO:0005634">
    <property type="term" value="C:nucleus"/>
    <property type="evidence" value="ECO:0007669"/>
    <property type="project" value="UniProtKB-ARBA"/>
</dbReference>
<evidence type="ECO:0000256" key="8">
    <source>
        <dbReference type="ARBA" id="ARBA00022840"/>
    </source>
</evidence>
<keyword evidence="15" id="KW-1185">Reference proteome</keyword>
<dbReference type="Gene3D" id="3.40.50.300">
    <property type="entry name" value="P-loop containing nucleotide triphosphate hydrolases"/>
    <property type="match status" value="2"/>
</dbReference>
<evidence type="ECO:0000256" key="4">
    <source>
        <dbReference type="ARBA" id="ARBA00022771"/>
    </source>
</evidence>
<dbReference type="EMBL" id="CAIIXF020000005">
    <property type="protein sequence ID" value="CAH1783863.1"/>
    <property type="molecule type" value="Genomic_DNA"/>
</dbReference>
<evidence type="ECO:0000256" key="3">
    <source>
        <dbReference type="ARBA" id="ARBA00022741"/>
    </source>
</evidence>
<dbReference type="InterPro" id="IPR011545">
    <property type="entry name" value="DEAD/DEAH_box_helicase_dom"/>
</dbReference>
<dbReference type="SUPFAM" id="SSF52540">
    <property type="entry name" value="P-loop containing nucleoside triphosphate hydrolases"/>
    <property type="match status" value="2"/>
</dbReference>
<dbReference type="SMART" id="SM00490">
    <property type="entry name" value="HELICc"/>
    <property type="match status" value="1"/>
</dbReference>
<dbReference type="AlphaFoldDB" id="A0A8J1T727"/>
<dbReference type="OrthoDB" id="196131at2759"/>
<evidence type="ECO:0000256" key="7">
    <source>
        <dbReference type="ARBA" id="ARBA00022833"/>
    </source>
</evidence>
<feature type="coiled-coil region" evidence="12">
    <location>
        <begin position="97"/>
        <end position="129"/>
    </location>
</feature>
<dbReference type="InterPro" id="IPR027417">
    <property type="entry name" value="P-loop_NTPase"/>
</dbReference>
<comment type="catalytic activity">
    <reaction evidence="11">
        <text>ATP + H2O = ADP + phosphate + H(+)</text>
        <dbReference type="Rhea" id="RHEA:13065"/>
        <dbReference type="ChEBI" id="CHEBI:15377"/>
        <dbReference type="ChEBI" id="CHEBI:15378"/>
        <dbReference type="ChEBI" id="CHEBI:30616"/>
        <dbReference type="ChEBI" id="CHEBI:43474"/>
        <dbReference type="ChEBI" id="CHEBI:456216"/>
        <dbReference type="EC" id="3.6.4.13"/>
    </reaction>
</comment>